<sequence length="434" mass="49079">MHRTPSSGWSGPLCSAKGALPQVEPTGQLGPVSRLQNTTCPGDEKLSVLEERVRIIKGSGRHGLDITDLCLVLDVVLPANFKVPKFEKYKGSSCPRVHLAMYYKKMTSYTHQDKILDSLTRAALCWYTGLEKGHTKKWRDLAEAFLQQYKYNEDMGLDRSRLQNLSKTEFRGFKDYAQRWHELATQVQPPLTEKEMVTMFIDTLPSPFYDKAVGSLVSNFANLVTVGERIESNIKRGKFAQANNDTSFVRRSNQERRKGEANAIIIDPSNLHGQGKGLGIPQIILSKPRTSTPTTMTTSLKAEIAYTSNAQGIRPEQQRRLFTPIPMTYTTLYPLLLQNNMIAILQLKPLEPPYPRNYDPNTKCDYHTGVVGHSTEKCWGFMHKVQDLIDRSWLSFKEKEPNMNNNHLPPHWGKSINILSHESSGQEPSEVSSS</sequence>
<organism evidence="2 3">
    <name type="scientific">Mucuna pruriens</name>
    <name type="common">Velvet bean</name>
    <name type="synonym">Dolichos pruriens</name>
    <dbReference type="NCBI Taxonomy" id="157652"/>
    <lineage>
        <taxon>Eukaryota</taxon>
        <taxon>Viridiplantae</taxon>
        <taxon>Streptophyta</taxon>
        <taxon>Embryophyta</taxon>
        <taxon>Tracheophyta</taxon>
        <taxon>Spermatophyta</taxon>
        <taxon>Magnoliopsida</taxon>
        <taxon>eudicotyledons</taxon>
        <taxon>Gunneridae</taxon>
        <taxon>Pentapetalae</taxon>
        <taxon>rosids</taxon>
        <taxon>fabids</taxon>
        <taxon>Fabales</taxon>
        <taxon>Fabaceae</taxon>
        <taxon>Papilionoideae</taxon>
        <taxon>50 kb inversion clade</taxon>
        <taxon>NPAAA clade</taxon>
        <taxon>indigoferoid/millettioid clade</taxon>
        <taxon>Phaseoleae</taxon>
        <taxon>Mucuna</taxon>
    </lineage>
</organism>
<evidence type="ECO:0000259" key="1">
    <source>
        <dbReference type="Pfam" id="PF03732"/>
    </source>
</evidence>
<dbReference type="Proteomes" id="UP000257109">
    <property type="component" value="Unassembled WGS sequence"/>
</dbReference>
<feature type="domain" description="Retrotransposon gag" evidence="1">
    <location>
        <begin position="119"/>
        <end position="204"/>
    </location>
</feature>
<accession>A0A371ERC8</accession>
<protein>
    <recommendedName>
        <fullName evidence="1">Retrotransposon gag domain-containing protein</fullName>
    </recommendedName>
</protein>
<keyword evidence="3" id="KW-1185">Reference proteome</keyword>
<name>A0A371ERC8_MUCPR</name>
<feature type="non-terminal residue" evidence="2">
    <location>
        <position position="1"/>
    </location>
</feature>
<dbReference type="OrthoDB" id="686606at2759"/>
<reference evidence="2" key="1">
    <citation type="submission" date="2018-05" db="EMBL/GenBank/DDBJ databases">
        <title>Draft genome of Mucuna pruriens seed.</title>
        <authorList>
            <person name="Nnadi N.E."/>
            <person name="Vos R."/>
            <person name="Hasami M.H."/>
            <person name="Devisetty U.K."/>
            <person name="Aguiy J.C."/>
        </authorList>
    </citation>
    <scope>NUCLEOTIDE SEQUENCE [LARGE SCALE GENOMIC DNA]</scope>
    <source>
        <strain evidence="2">JCA_2017</strain>
    </source>
</reference>
<dbReference type="InterPro" id="IPR005162">
    <property type="entry name" value="Retrotrans_gag_dom"/>
</dbReference>
<dbReference type="AlphaFoldDB" id="A0A371ERC8"/>
<dbReference type="EMBL" id="QJKJ01012468">
    <property type="protein sequence ID" value="RDX68574.1"/>
    <property type="molecule type" value="Genomic_DNA"/>
</dbReference>
<evidence type="ECO:0000313" key="2">
    <source>
        <dbReference type="EMBL" id="RDX68574.1"/>
    </source>
</evidence>
<proteinExistence type="predicted"/>
<dbReference type="Pfam" id="PF03732">
    <property type="entry name" value="Retrotrans_gag"/>
    <property type="match status" value="1"/>
</dbReference>
<comment type="caution">
    <text evidence="2">The sequence shown here is derived from an EMBL/GenBank/DDBJ whole genome shotgun (WGS) entry which is preliminary data.</text>
</comment>
<dbReference type="PANTHER" id="PTHR32108:SF9">
    <property type="entry name" value="REVERSE TRANSCRIPTASE RNASE H-LIKE DOMAIN-CONTAINING PROTEIN"/>
    <property type="match status" value="1"/>
</dbReference>
<gene>
    <name evidence="2" type="ORF">CR513_52414</name>
</gene>
<dbReference type="PANTHER" id="PTHR32108">
    <property type="entry name" value="DNA-DIRECTED RNA POLYMERASE SUBUNIT ALPHA"/>
    <property type="match status" value="1"/>
</dbReference>
<evidence type="ECO:0000313" key="3">
    <source>
        <dbReference type="Proteomes" id="UP000257109"/>
    </source>
</evidence>